<protein>
    <submittedName>
        <fullName evidence="11">ABC transporter ATP-binding protein</fullName>
    </submittedName>
</protein>
<evidence type="ECO:0000256" key="3">
    <source>
        <dbReference type="ARBA" id="ARBA00022475"/>
    </source>
</evidence>
<dbReference type="GO" id="GO:0005524">
    <property type="term" value="F:ATP binding"/>
    <property type="evidence" value="ECO:0007669"/>
    <property type="project" value="UniProtKB-KW"/>
</dbReference>
<sequence length="729" mass="81033">MSTETLEQARSDRDHILSVEDVTVEFDMERGVSTVLDGATIDVRREEILGVVGESGSGKSMLADSLLDAVVEPGQVSGSVEYYPPDGGEPIDVLELSDDELSEFRWEKMSMVFQGAMSSWNPTMKLRAHFEETVEAHDTPIDVGMKRAYRLLEDLYLDADRVLDSYPHELSGGMKQRALIALSLVLEPEVLVMDEPTASLDLLMQRSIINLLNDLQEEYGLTMVFISHNLPLVANLSDRIAVLYAFQLAEVGPTREIIENASHPYTRLLLESTPNLDAPLDEMDTIAGSSPDPINIPEGCRFHTRCPLATSRCRNEEPEMLDVDGTHTVACYHWEDAAREIPISFDYREREYSVDEAAADERAPVVELDDVTIEFEVNEGVHSILGGTSTLRAVEGVDLDVYENDVVAVVGESGCGKTTLGKTLIGIHRPAEGSVSYRGQDVWEARDGSDDATIPFEEIRLALQMIHQDPGSSLNPNKRVKRTLSKPLHKMHPQMSREERHSQILTMLEHVGMTPPEDYADRYPHQLSGGEKQRVALIRALFMNPDLILADEAVSALDVSLRVEMMDLFLELQDVFDTSFVFISHDLSNARYLAEKADGRIAVMYLGEVVEIGPAEQIIQDPQHPYTKALIWATPDFDPGDDAEELPVRSIDIPDPADPPSGCRFHTRCPDAREVCSRQRPEGYAGANDRNVVSCFRADPDHEYWNSEPIPDDEASEPSGGDAGTESRS</sequence>
<keyword evidence="7" id="KW-1278">Translocase</keyword>
<reference evidence="11 12" key="1">
    <citation type="journal article" date="2019" name="Int. J. Syst. Evol. Microbiol.">
        <title>The Global Catalogue of Microorganisms (GCM) 10K type strain sequencing project: providing services to taxonomists for standard genome sequencing and annotation.</title>
        <authorList>
            <consortium name="The Broad Institute Genomics Platform"/>
            <consortium name="The Broad Institute Genome Sequencing Center for Infectious Disease"/>
            <person name="Wu L."/>
            <person name="Ma J."/>
        </authorList>
    </citation>
    <scope>NUCLEOTIDE SEQUENCE [LARGE SCALE GENOMIC DNA]</scope>
    <source>
        <strain evidence="11 12">XZYJT29</strain>
    </source>
</reference>
<evidence type="ECO:0000313" key="12">
    <source>
        <dbReference type="Proteomes" id="UP001596432"/>
    </source>
</evidence>
<dbReference type="EMBL" id="JBHTAS010000001">
    <property type="protein sequence ID" value="MFC7141015.1"/>
    <property type="molecule type" value="Genomic_DNA"/>
</dbReference>
<keyword evidence="3" id="KW-1003">Cell membrane</keyword>
<proteinExistence type="predicted"/>
<feature type="domain" description="ABC transporter" evidence="10">
    <location>
        <begin position="17"/>
        <end position="270"/>
    </location>
</feature>
<dbReference type="NCBIfam" id="TIGR01727">
    <property type="entry name" value="oligo_HPY"/>
    <property type="match status" value="2"/>
</dbReference>
<evidence type="ECO:0000256" key="6">
    <source>
        <dbReference type="ARBA" id="ARBA00022840"/>
    </source>
</evidence>
<dbReference type="GeneID" id="78821322"/>
<dbReference type="PANTHER" id="PTHR43297">
    <property type="entry name" value="OLIGOPEPTIDE TRANSPORT ATP-BINDING PROTEIN APPD"/>
    <property type="match status" value="1"/>
</dbReference>
<dbReference type="SUPFAM" id="SSF52540">
    <property type="entry name" value="P-loop containing nucleoside triphosphate hydrolases"/>
    <property type="match status" value="2"/>
</dbReference>
<feature type="domain" description="ABC transporter" evidence="10">
    <location>
        <begin position="366"/>
        <end position="631"/>
    </location>
</feature>
<keyword evidence="4" id="KW-0997">Cell inner membrane</keyword>
<dbReference type="PROSITE" id="PS00211">
    <property type="entry name" value="ABC_TRANSPORTER_1"/>
    <property type="match status" value="2"/>
</dbReference>
<evidence type="ECO:0000256" key="8">
    <source>
        <dbReference type="ARBA" id="ARBA00023136"/>
    </source>
</evidence>
<evidence type="ECO:0000256" key="5">
    <source>
        <dbReference type="ARBA" id="ARBA00022741"/>
    </source>
</evidence>
<keyword evidence="12" id="KW-1185">Reference proteome</keyword>
<evidence type="ECO:0000259" key="10">
    <source>
        <dbReference type="PROSITE" id="PS50893"/>
    </source>
</evidence>
<dbReference type="InterPro" id="IPR013563">
    <property type="entry name" value="Oligopep_ABC_C"/>
</dbReference>
<dbReference type="RefSeq" id="WP_274322108.1">
    <property type="nucleotide sequence ID" value="NZ_CP118158.1"/>
</dbReference>
<keyword evidence="2" id="KW-0813">Transport</keyword>
<name>A0ABD5Y0U4_9EURY</name>
<dbReference type="NCBIfam" id="NF008453">
    <property type="entry name" value="PRK11308.1"/>
    <property type="match status" value="2"/>
</dbReference>
<dbReference type="Gene3D" id="3.40.50.300">
    <property type="entry name" value="P-loop containing nucleotide triphosphate hydrolases"/>
    <property type="match status" value="2"/>
</dbReference>
<dbReference type="AlphaFoldDB" id="A0ABD5Y0U4"/>
<gene>
    <name evidence="11" type="ORF">ACFQMA_14415</name>
</gene>
<evidence type="ECO:0000256" key="2">
    <source>
        <dbReference type="ARBA" id="ARBA00022448"/>
    </source>
</evidence>
<dbReference type="Pfam" id="PF08352">
    <property type="entry name" value="oligo_HPY"/>
    <property type="match status" value="2"/>
</dbReference>
<dbReference type="InterPro" id="IPR050388">
    <property type="entry name" value="ABC_Ni/Peptide_Import"/>
</dbReference>
<evidence type="ECO:0000256" key="4">
    <source>
        <dbReference type="ARBA" id="ARBA00022519"/>
    </source>
</evidence>
<keyword evidence="5" id="KW-0547">Nucleotide-binding</keyword>
<feature type="region of interest" description="Disordered" evidence="9">
    <location>
        <begin position="701"/>
        <end position="729"/>
    </location>
</feature>
<evidence type="ECO:0000256" key="1">
    <source>
        <dbReference type="ARBA" id="ARBA00004202"/>
    </source>
</evidence>
<dbReference type="CDD" id="cd03257">
    <property type="entry name" value="ABC_NikE_OppD_transporters"/>
    <property type="match status" value="2"/>
</dbReference>
<dbReference type="InterPro" id="IPR027417">
    <property type="entry name" value="P-loop_NTPase"/>
</dbReference>
<dbReference type="SMART" id="SM00382">
    <property type="entry name" value="AAA"/>
    <property type="match status" value="2"/>
</dbReference>
<evidence type="ECO:0000256" key="7">
    <source>
        <dbReference type="ARBA" id="ARBA00022967"/>
    </source>
</evidence>
<keyword evidence="6 11" id="KW-0067">ATP-binding</keyword>
<dbReference type="Proteomes" id="UP001596432">
    <property type="component" value="Unassembled WGS sequence"/>
</dbReference>
<organism evidence="11 12">
    <name type="scientific">Halosimplex aquaticum</name>
    <dbReference type="NCBI Taxonomy" id="3026162"/>
    <lineage>
        <taxon>Archaea</taxon>
        <taxon>Methanobacteriati</taxon>
        <taxon>Methanobacteriota</taxon>
        <taxon>Stenosarchaea group</taxon>
        <taxon>Halobacteria</taxon>
        <taxon>Halobacteriales</taxon>
        <taxon>Haloarculaceae</taxon>
        <taxon>Halosimplex</taxon>
    </lineage>
</organism>
<accession>A0ABD5Y0U4</accession>
<dbReference type="PROSITE" id="PS50893">
    <property type="entry name" value="ABC_TRANSPORTER_2"/>
    <property type="match status" value="2"/>
</dbReference>
<keyword evidence="8" id="KW-0472">Membrane</keyword>
<dbReference type="InterPro" id="IPR003593">
    <property type="entry name" value="AAA+_ATPase"/>
</dbReference>
<dbReference type="PANTHER" id="PTHR43297:SF14">
    <property type="entry name" value="ATPASE AAA-TYPE CORE DOMAIN-CONTAINING PROTEIN"/>
    <property type="match status" value="1"/>
</dbReference>
<dbReference type="InterPro" id="IPR017871">
    <property type="entry name" value="ABC_transporter-like_CS"/>
</dbReference>
<evidence type="ECO:0000256" key="9">
    <source>
        <dbReference type="SAM" id="MobiDB-lite"/>
    </source>
</evidence>
<dbReference type="Pfam" id="PF00005">
    <property type="entry name" value="ABC_tran"/>
    <property type="match status" value="2"/>
</dbReference>
<evidence type="ECO:0000313" key="11">
    <source>
        <dbReference type="EMBL" id="MFC7141015.1"/>
    </source>
</evidence>
<comment type="caution">
    <text evidence="11">The sequence shown here is derived from an EMBL/GenBank/DDBJ whole genome shotgun (WGS) entry which is preliminary data.</text>
</comment>
<dbReference type="InterPro" id="IPR003439">
    <property type="entry name" value="ABC_transporter-like_ATP-bd"/>
</dbReference>
<dbReference type="GO" id="GO:0005886">
    <property type="term" value="C:plasma membrane"/>
    <property type="evidence" value="ECO:0007669"/>
    <property type="project" value="UniProtKB-SubCell"/>
</dbReference>
<comment type="subcellular location">
    <subcellularLocation>
        <location evidence="1">Cell membrane</location>
        <topology evidence="1">Peripheral membrane protein</topology>
    </subcellularLocation>
</comment>